<feature type="compositionally biased region" description="Pro residues" evidence="2">
    <location>
        <begin position="602"/>
        <end position="614"/>
    </location>
</feature>
<dbReference type="InterPro" id="IPR019734">
    <property type="entry name" value="TPR_rpt"/>
</dbReference>
<feature type="region of interest" description="Disordered" evidence="2">
    <location>
        <begin position="233"/>
        <end position="319"/>
    </location>
</feature>
<feature type="compositionally biased region" description="Low complexity" evidence="2">
    <location>
        <begin position="45"/>
        <end position="66"/>
    </location>
</feature>
<feature type="compositionally biased region" description="Low complexity" evidence="2">
    <location>
        <begin position="615"/>
        <end position="625"/>
    </location>
</feature>
<feature type="region of interest" description="Disordered" evidence="2">
    <location>
        <begin position="35"/>
        <end position="66"/>
    </location>
</feature>
<dbReference type="PANTHER" id="PTHR45725">
    <property type="entry name" value="FORMIN HOMOLOGY 2 FAMILY MEMBER"/>
    <property type="match status" value="1"/>
</dbReference>
<dbReference type="PANTHER" id="PTHR45725:SF18">
    <property type="entry name" value="ORC1-LIKE AAA ATPASE DOMAIN-CONTAINING PROTEIN"/>
    <property type="match status" value="1"/>
</dbReference>
<dbReference type="InterPro" id="IPR038645">
    <property type="entry name" value="TTC5_OB_sf"/>
</dbReference>
<dbReference type="InterPro" id="IPR011990">
    <property type="entry name" value="TPR-like_helical_dom_sf"/>
</dbReference>
<protein>
    <submittedName>
        <fullName evidence="3">Uncharacterized protein</fullName>
    </submittedName>
</protein>
<dbReference type="PROSITE" id="PS50005">
    <property type="entry name" value="TPR"/>
    <property type="match status" value="1"/>
</dbReference>
<feature type="region of interest" description="Disordered" evidence="2">
    <location>
        <begin position="359"/>
        <end position="407"/>
    </location>
</feature>
<evidence type="ECO:0000313" key="3">
    <source>
        <dbReference type="EMBL" id="GLC57068.1"/>
    </source>
</evidence>
<keyword evidence="1" id="KW-0802">TPR repeat</keyword>
<dbReference type="InterPro" id="IPR051425">
    <property type="entry name" value="Formin_Homology"/>
</dbReference>
<dbReference type="AlphaFoldDB" id="A0A9W6BS06"/>
<feature type="region of interest" description="Disordered" evidence="2">
    <location>
        <begin position="599"/>
        <end position="625"/>
    </location>
</feature>
<evidence type="ECO:0000313" key="4">
    <source>
        <dbReference type="Proteomes" id="UP001165080"/>
    </source>
</evidence>
<feature type="repeat" description="TPR" evidence="1">
    <location>
        <begin position="431"/>
        <end position="464"/>
    </location>
</feature>
<dbReference type="Gene3D" id="2.40.50.550">
    <property type="match status" value="1"/>
</dbReference>
<feature type="compositionally biased region" description="Gly residues" evidence="2">
    <location>
        <begin position="362"/>
        <end position="382"/>
    </location>
</feature>
<proteinExistence type="predicted"/>
<dbReference type="SUPFAM" id="SSF48452">
    <property type="entry name" value="TPR-like"/>
    <property type="match status" value="1"/>
</dbReference>
<keyword evidence="4" id="KW-1185">Reference proteome</keyword>
<gene>
    <name evidence="3" type="primary">PLEST003229</name>
    <name evidence="3" type="ORF">PLESTB_001179400</name>
</gene>
<feature type="compositionally biased region" description="Low complexity" evidence="2">
    <location>
        <begin position="233"/>
        <end position="307"/>
    </location>
</feature>
<dbReference type="EMBL" id="BRXU01000017">
    <property type="protein sequence ID" value="GLC57068.1"/>
    <property type="molecule type" value="Genomic_DNA"/>
</dbReference>
<evidence type="ECO:0000256" key="2">
    <source>
        <dbReference type="SAM" id="MobiDB-lite"/>
    </source>
</evidence>
<accession>A0A9W6BS06</accession>
<dbReference type="Gene3D" id="1.25.40.10">
    <property type="entry name" value="Tetratricopeptide repeat domain"/>
    <property type="match status" value="2"/>
</dbReference>
<reference evidence="3 4" key="1">
    <citation type="journal article" date="2023" name="Commun. Biol.">
        <title>Reorganization of the ancestral sex-determining regions during the evolution of trioecy in Pleodorina starrii.</title>
        <authorList>
            <person name="Takahashi K."/>
            <person name="Suzuki S."/>
            <person name="Kawai-Toyooka H."/>
            <person name="Yamamoto K."/>
            <person name="Hamaji T."/>
            <person name="Ootsuki R."/>
            <person name="Yamaguchi H."/>
            <person name="Kawachi M."/>
            <person name="Higashiyama T."/>
            <person name="Nozaki H."/>
        </authorList>
    </citation>
    <scope>NUCLEOTIDE SEQUENCE [LARGE SCALE GENOMIC DNA]</scope>
    <source>
        <strain evidence="3 4">NIES-4479</strain>
    </source>
</reference>
<dbReference type="SMART" id="SM00028">
    <property type="entry name" value="TPR"/>
    <property type="match status" value="2"/>
</dbReference>
<comment type="caution">
    <text evidence="3">The sequence shown here is derived from an EMBL/GenBank/DDBJ whole genome shotgun (WGS) entry which is preliminary data.</text>
</comment>
<dbReference type="Proteomes" id="UP001165080">
    <property type="component" value="Unassembled WGS sequence"/>
</dbReference>
<evidence type="ECO:0000256" key="1">
    <source>
        <dbReference type="PROSITE-ProRule" id="PRU00339"/>
    </source>
</evidence>
<organism evidence="3 4">
    <name type="scientific">Pleodorina starrii</name>
    <dbReference type="NCBI Taxonomy" id="330485"/>
    <lineage>
        <taxon>Eukaryota</taxon>
        <taxon>Viridiplantae</taxon>
        <taxon>Chlorophyta</taxon>
        <taxon>core chlorophytes</taxon>
        <taxon>Chlorophyceae</taxon>
        <taxon>CS clade</taxon>
        <taxon>Chlamydomonadales</taxon>
        <taxon>Volvocaceae</taxon>
        <taxon>Pleodorina</taxon>
    </lineage>
</organism>
<name>A0A9W6BS06_9CHLO</name>
<sequence length="688" mass="70291">MPTSAMSALMQHLRNELEALVEQLSRLADAKRMYGNIRPGPGPRPAAGAGPAAPAAGGATAEAPARAQAPGQIGSVTLGGAAEGAAAAVAAAAAAPLASAIAAAEEADVESLLRRADEGSSRMLALLADVPHAVTSHQPLRGAALLAAALSAYLRGGGTSEAALAGLQAAVKLRPLNPTAWNCLAHSYWERGDLFMAGCCLASGLRHCPSVAGHQMMSLLVRQQGVAAGAALLQKNPHTTTTTTTTTTASTTSPRQQQQQQGQGQQQIPQQKNPHTQPQTQAQMQQQHHQQRQGAAPVPSSSSSSSAAPPPPPPASSVSAALTASLAHARRALELDLENGYSWYVLAMAQMADYFRGDHQPPGGGGGGAGGGAGGGGGGGSPEAGPSSAHGGGGGGDGRGGRVRGRGGRGELHRVLAAFAQAERCGCSDLPDLYYNRAALHAFVQDFGAALQDYSRAALLDPGLPAPAQMDSLVVLLGQLAGLVAGRGGVRGEGNWAAVTALLAGDAARASELLPWTHHERLALRTLRDLQPGSNRGVALLCRALVFVSPPLNASGTLYLVCVDTSCCCLVLALTHIHHDAFDMTQLLTITHPELRHVDITWPPPTPPAPPQAPQNPQQQQPHPAAAAAAAAAAASVPASTSVPSRTYRFPLLMVGCDPGCRSAVLVDGVPLHQAPQTPLLRHVMRAA</sequence>